<dbReference type="InterPro" id="IPR007941">
    <property type="entry name" value="DUF726"/>
</dbReference>
<evidence type="ECO:0000256" key="5">
    <source>
        <dbReference type="ARBA" id="ARBA00023136"/>
    </source>
</evidence>
<dbReference type="Pfam" id="PF05277">
    <property type="entry name" value="DUF726"/>
    <property type="match status" value="2"/>
</dbReference>
<feature type="region of interest" description="Disordered" evidence="6">
    <location>
        <begin position="914"/>
        <end position="1232"/>
    </location>
</feature>
<feature type="compositionally biased region" description="Basic and acidic residues" evidence="6">
    <location>
        <begin position="25"/>
        <end position="43"/>
    </location>
</feature>
<feature type="transmembrane region" description="Helical" evidence="7">
    <location>
        <begin position="399"/>
        <end position="424"/>
    </location>
</feature>
<feature type="compositionally biased region" description="Polar residues" evidence="6">
    <location>
        <begin position="1160"/>
        <end position="1171"/>
    </location>
</feature>
<accession>A0ABR1J3W5</accession>
<feature type="compositionally biased region" description="Low complexity" evidence="6">
    <location>
        <begin position="794"/>
        <end position="808"/>
    </location>
</feature>
<feature type="compositionally biased region" description="Polar residues" evidence="6">
    <location>
        <begin position="1135"/>
        <end position="1149"/>
    </location>
</feature>
<evidence type="ECO:0000313" key="8">
    <source>
        <dbReference type="EMBL" id="KAK7447439.1"/>
    </source>
</evidence>
<evidence type="ECO:0000256" key="2">
    <source>
        <dbReference type="ARBA" id="ARBA00009824"/>
    </source>
</evidence>
<sequence>MPAKTSAPAPSNIFDDDDDGWEDMPVVREDEIRGGLDEEDQKKYHYQPQASSGHTSAANATGNLIDFDDSGIEWRSKLDRDESEYTRLRGREDDDDDDVHLRTKYLFDEDKAMTPLSQMQQTKNMLTEAQRIAYVGLCALTMKEMLGKLKQGNKKELKAAATSMELWMMKIMGRLYYHMELETQEQKMIESLADHGVQPMDLVPALMTTHTVTNPEYDPEEARKKAEEDARNPPSPTSTLVNPSPSSQPATPTTPTPTTPTSYTNPTHRTTTRILPATTHPPTNPTATTASGGSELLDPTSVSVSTSLPTHTPTLTLDIRFTILCDLFLLLIADSHYDSRSRFLLESVSTKLGLGWVDLVKFEARVTEALEIQEDVGGTEEQAKTMLDSRIRAEKNRRYMLMGLATLGGGLVIGLSAGLLAPVIGLGLGTAFSTIGISGATTFLASTGGAAVITTGGVLTGSGIAVKGMAKRTKEVRTFELLPLHNNKRVSCILTIPGFLNGPLDDPRLPFSVLDPVVGDVFSLLWEPEMIRETGSALRILTGEVLTQIGQTVLQATVMATLMTALQWPIILTKLGYLIDNPWSNALTRSEAAGRILADLLVQRHLGVRPITLIGFSLGARVIYYALLELAKRGEKEASSTFKKFKGKKAGVGMEGAGSSGVYGIVQDVFLLGATVTASQSNWQKTRSVVGGRYVNCYARNDWVLNYLFRASAATGAGGVGAVAGLRPVENVDGLENVDVTDKISGHMSYRTFLPLILDELGFVVTADFFDDPVEPDFEGDRVVVREEEEQAKKSGGWFGKKNWGKKNTAMTAGHVQRPPSGYQGPKGSRSTSVSSTGTTTSKDRQSLEEEDLPPRESEPGPASAPGTPLKSSHGTQDTGGSGAETPSESELPPKTAGFDLAAIKGLLEKELEDNEGNAAGRDVLFDMPKTPSSGGTFPGSASAESATTTGAGGIAIPPPTNRTESLPVELLTTTNPIPSSSSSTPRSRTPLAHEERSSLGLGVPSMSGSDSDLVRGFGRSLSLNDAPPLGRRDRSGPPSPDLPHTPTSPLAPPQPPDKDRTGRSSVYSSFGSSVSTSAYDIPSFNSSSFSSPPPTEPTISFGGYDGSIWDASTSSSASNPLSPGSNSGLGSLGRTATSPFGASTSSLAYNPFSPPGLGSNVSATSSTNPFESGAGAGLSFGGADGSITASSLGDSGGFGGGGSDPWAVPADLGAGKKKSTSAQGINSNPWS</sequence>
<feature type="compositionally biased region" description="Gly residues" evidence="6">
    <location>
        <begin position="1175"/>
        <end position="1185"/>
    </location>
</feature>
<feature type="compositionally biased region" description="Basic and acidic residues" evidence="6">
    <location>
        <begin position="220"/>
        <end position="231"/>
    </location>
</feature>
<feature type="compositionally biased region" description="Polar residues" evidence="6">
    <location>
        <begin position="48"/>
        <end position="62"/>
    </location>
</feature>
<keyword evidence="9" id="KW-1185">Reference proteome</keyword>
<feature type="compositionally biased region" description="Low complexity" evidence="6">
    <location>
        <begin position="259"/>
        <end position="269"/>
    </location>
</feature>
<dbReference type="PANTHER" id="PTHR17920">
    <property type="entry name" value="TRANSMEMBRANE AND COILED-COIL DOMAIN-CONTAINING PROTEIN 4 TMCO4"/>
    <property type="match status" value="1"/>
</dbReference>
<feature type="compositionally biased region" description="Basic and acidic residues" evidence="6">
    <location>
        <begin position="842"/>
        <end position="859"/>
    </location>
</feature>
<dbReference type="InterPro" id="IPR029058">
    <property type="entry name" value="AB_hydrolase_fold"/>
</dbReference>
<feature type="compositionally biased region" description="Low complexity" evidence="6">
    <location>
        <begin position="973"/>
        <end position="991"/>
    </location>
</feature>
<comment type="subcellular location">
    <subcellularLocation>
        <location evidence="1">Membrane</location>
        <topology evidence="1">Multi-pass membrane protein</topology>
    </subcellularLocation>
</comment>
<keyword evidence="4 7" id="KW-1133">Transmembrane helix</keyword>
<feature type="compositionally biased region" description="Polar residues" evidence="6">
    <location>
        <begin position="1221"/>
        <end position="1232"/>
    </location>
</feature>
<feature type="transmembrane region" description="Helical" evidence="7">
    <location>
        <begin position="444"/>
        <end position="466"/>
    </location>
</feature>
<organism evidence="8 9">
    <name type="scientific">Marasmiellus scandens</name>
    <dbReference type="NCBI Taxonomy" id="2682957"/>
    <lineage>
        <taxon>Eukaryota</taxon>
        <taxon>Fungi</taxon>
        <taxon>Dikarya</taxon>
        <taxon>Basidiomycota</taxon>
        <taxon>Agaricomycotina</taxon>
        <taxon>Agaricomycetes</taxon>
        <taxon>Agaricomycetidae</taxon>
        <taxon>Agaricales</taxon>
        <taxon>Marasmiineae</taxon>
        <taxon>Omphalotaceae</taxon>
        <taxon>Marasmiellus</taxon>
    </lineage>
</organism>
<gene>
    <name evidence="8" type="ORF">VKT23_014148</name>
</gene>
<reference evidence="8 9" key="1">
    <citation type="submission" date="2024-01" db="EMBL/GenBank/DDBJ databases">
        <title>A draft genome for the cacao thread blight pathogen Marasmiellus scandens.</title>
        <authorList>
            <person name="Baruah I.K."/>
            <person name="Leung J."/>
            <person name="Bukari Y."/>
            <person name="Amoako-Attah I."/>
            <person name="Meinhardt L.W."/>
            <person name="Bailey B.A."/>
            <person name="Cohen S.P."/>
        </authorList>
    </citation>
    <scope>NUCLEOTIDE SEQUENCE [LARGE SCALE GENOMIC DNA]</scope>
    <source>
        <strain evidence="8 9">GH-19</strain>
    </source>
</reference>
<evidence type="ECO:0000256" key="3">
    <source>
        <dbReference type="ARBA" id="ARBA00022692"/>
    </source>
</evidence>
<feature type="compositionally biased region" description="Low complexity" evidence="6">
    <location>
        <begin position="276"/>
        <end position="301"/>
    </location>
</feature>
<name>A0ABR1J3W5_9AGAR</name>
<keyword evidence="3 7" id="KW-0812">Transmembrane</keyword>
<dbReference type="PANTHER" id="PTHR17920:SF3">
    <property type="entry name" value="TRANSMEMBRANE AND COILED-COIL DOMAIN-CONTAINING PROTEIN 4"/>
    <property type="match status" value="1"/>
</dbReference>
<dbReference type="EMBL" id="JBANRG010000041">
    <property type="protein sequence ID" value="KAK7447439.1"/>
    <property type="molecule type" value="Genomic_DNA"/>
</dbReference>
<feature type="compositionally biased region" description="Low complexity" evidence="6">
    <location>
        <begin position="1065"/>
        <end position="1091"/>
    </location>
</feature>
<comment type="similarity">
    <text evidence="2">Belongs to the TMCO4 family.</text>
</comment>
<comment type="caution">
    <text evidence="8">The sequence shown here is derived from an EMBL/GenBank/DDBJ whole genome shotgun (WGS) entry which is preliminary data.</text>
</comment>
<evidence type="ECO:0000256" key="1">
    <source>
        <dbReference type="ARBA" id="ARBA00004141"/>
    </source>
</evidence>
<feature type="compositionally biased region" description="Low complexity" evidence="6">
    <location>
        <begin position="829"/>
        <end position="841"/>
    </location>
</feature>
<dbReference type="Proteomes" id="UP001498398">
    <property type="component" value="Unassembled WGS sequence"/>
</dbReference>
<proteinExistence type="inferred from homology"/>
<feature type="region of interest" description="Disordered" evidence="6">
    <location>
        <begin position="781"/>
        <end position="898"/>
    </location>
</feature>
<dbReference type="SUPFAM" id="SSF53474">
    <property type="entry name" value="alpha/beta-Hydrolases"/>
    <property type="match status" value="1"/>
</dbReference>
<protein>
    <recommendedName>
        <fullName evidence="10">DUF726-domain-containing protein</fullName>
    </recommendedName>
</protein>
<evidence type="ECO:0000256" key="7">
    <source>
        <dbReference type="SAM" id="Phobius"/>
    </source>
</evidence>
<feature type="region of interest" description="Disordered" evidence="6">
    <location>
        <begin position="1"/>
        <end position="62"/>
    </location>
</feature>
<keyword evidence="5 7" id="KW-0472">Membrane</keyword>
<feature type="compositionally biased region" description="Low complexity" evidence="6">
    <location>
        <begin position="1112"/>
        <end position="1134"/>
    </location>
</feature>
<feature type="compositionally biased region" description="Low complexity" evidence="6">
    <location>
        <begin position="939"/>
        <end position="950"/>
    </location>
</feature>
<evidence type="ECO:0000256" key="4">
    <source>
        <dbReference type="ARBA" id="ARBA00022989"/>
    </source>
</evidence>
<feature type="region of interest" description="Disordered" evidence="6">
    <location>
        <begin position="212"/>
        <end position="301"/>
    </location>
</feature>
<evidence type="ECO:0008006" key="10">
    <source>
        <dbReference type="Google" id="ProtNLM"/>
    </source>
</evidence>
<feature type="compositionally biased region" description="Gly residues" evidence="6">
    <location>
        <begin position="1195"/>
        <end position="1204"/>
    </location>
</feature>
<evidence type="ECO:0000256" key="6">
    <source>
        <dbReference type="SAM" id="MobiDB-lite"/>
    </source>
</evidence>
<evidence type="ECO:0000313" key="9">
    <source>
        <dbReference type="Proteomes" id="UP001498398"/>
    </source>
</evidence>